<dbReference type="InterPro" id="IPR017521">
    <property type="entry name" value="Sugar_tfrase_PEP-CTERM_Stp1"/>
</dbReference>
<dbReference type="NCBIfam" id="TIGR03087">
    <property type="entry name" value="stp1"/>
    <property type="match status" value="1"/>
</dbReference>
<protein>
    <submittedName>
        <fullName evidence="1">Sugar transferase</fullName>
    </submittedName>
</protein>
<evidence type="ECO:0000313" key="2">
    <source>
        <dbReference type="Proteomes" id="UP000234845"/>
    </source>
</evidence>
<proteinExistence type="predicted"/>
<reference evidence="2" key="1">
    <citation type="submission" date="2017-11" db="EMBL/GenBank/DDBJ databases">
        <title>The draft genome sequence of Chromatocurvus sp. F02.</title>
        <authorList>
            <person name="Du Z.-J."/>
            <person name="Chang Y.-Q."/>
        </authorList>
    </citation>
    <scope>NUCLEOTIDE SEQUENCE [LARGE SCALE GENOMIC DNA]</scope>
    <source>
        <strain evidence="2">F02</strain>
    </source>
</reference>
<keyword evidence="1" id="KW-0808">Transferase</keyword>
<keyword evidence="2" id="KW-1185">Reference proteome</keyword>
<dbReference type="Proteomes" id="UP000234845">
    <property type="component" value="Unassembled WGS sequence"/>
</dbReference>
<dbReference type="OrthoDB" id="9807209at2"/>
<dbReference type="SUPFAM" id="SSF53756">
    <property type="entry name" value="UDP-Glycosyltransferase/glycogen phosphorylase"/>
    <property type="match status" value="1"/>
</dbReference>
<evidence type="ECO:0000313" key="1">
    <source>
        <dbReference type="EMBL" id="PLW81533.1"/>
    </source>
</evidence>
<dbReference type="PANTHER" id="PTHR12526:SF600">
    <property type="entry name" value="GLYCOSYL TRANSFERASE GROUP 1"/>
    <property type="match status" value="1"/>
</dbReference>
<dbReference type="EMBL" id="PKLZ01000012">
    <property type="protein sequence ID" value="PLW81533.1"/>
    <property type="molecule type" value="Genomic_DNA"/>
</dbReference>
<dbReference type="Pfam" id="PF13692">
    <property type="entry name" value="Glyco_trans_1_4"/>
    <property type="match status" value="1"/>
</dbReference>
<dbReference type="CDD" id="cd03801">
    <property type="entry name" value="GT4_PimA-like"/>
    <property type="match status" value="1"/>
</dbReference>
<gene>
    <name evidence="1" type="ORF">CWI75_14960</name>
</gene>
<organism evidence="1 2">
    <name type="scientific">Kineobactrum sediminis</name>
    <dbReference type="NCBI Taxonomy" id="1905677"/>
    <lineage>
        <taxon>Bacteria</taxon>
        <taxon>Pseudomonadati</taxon>
        <taxon>Pseudomonadota</taxon>
        <taxon>Gammaproteobacteria</taxon>
        <taxon>Cellvibrionales</taxon>
        <taxon>Halieaceae</taxon>
        <taxon>Kineobactrum</taxon>
    </lineage>
</organism>
<dbReference type="PANTHER" id="PTHR12526">
    <property type="entry name" value="GLYCOSYLTRANSFERASE"/>
    <property type="match status" value="1"/>
</dbReference>
<comment type="caution">
    <text evidence="1">The sequence shown here is derived from an EMBL/GenBank/DDBJ whole genome shotgun (WGS) entry which is preliminary data.</text>
</comment>
<name>A0A2N5XZH5_9GAMM</name>
<sequence length="454" mass="50475">MTNAAASSGSHAGDQQPQPRPPLLFLCHRIPYPPNKGDKIRAFHLLHHLSKHFDIYLASFVDDPEDWPWAPELEKLCREVYLRPLVSWRATLRSLRGLLTGQALSVPYYADKPLQRWVEQAVAEHGIRHAIVYSSAMAQFLPRGGEQLTRKVIDFVDVDSDKWQQYAAQKRPPMSWVYRREARCLLQLEQVLAQQFDAGLFVSSAEAELFHQLSPATAHKIGFYNNGVNCDYFDPACDAAPEAGQPIASPFPENSLPLVFTGAMDYWPNIDAVTWFAREVLPALRASHPNVLLAIVGGNPPRAVQQLANMEGVLVTGRVPDVRPYLRHAFAVVAPMRVARGVQNKVLEGMAMACPVLVSQRGLEGIAARHGEHVLLAETVADYQRQLDELLAGAHTGLGERARRCVQQGFNWDENLPEVVFLLGEDNAVPYYAKTHTAHHEDTGSHSDATSNPG</sequence>
<dbReference type="AlphaFoldDB" id="A0A2N5XZH5"/>
<dbReference type="RefSeq" id="WP_101522332.1">
    <property type="nucleotide sequence ID" value="NZ_PKLZ01000012.1"/>
</dbReference>
<accession>A0A2N5XZH5</accession>
<dbReference type="Gene3D" id="3.40.50.2000">
    <property type="entry name" value="Glycogen Phosphorylase B"/>
    <property type="match status" value="1"/>
</dbReference>
<dbReference type="GO" id="GO:0016757">
    <property type="term" value="F:glycosyltransferase activity"/>
    <property type="evidence" value="ECO:0007669"/>
    <property type="project" value="TreeGrafter"/>
</dbReference>